<dbReference type="AlphaFoldDB" id="A0A9N9JGB4"/>
<dbReference type="OrthoDB" id="2423701at2759"/>
<dbReference type="PANTHER" id="PTHR44858">
    <property type="entry name" value="TETRATRICOPEPTIDE REPEAT PROTEIN 6"/>
    <property type="match status" value="1"/>
</dbReference>
<dbReference type="PANTHER" id="PTHR44858:SF1">
    <property type="entry name" value="UDP-N-ACETYLGLUCOSAMINE--PEPTIDE N-ACETYLGLUCOSAMINYLTRANSFERASE SPINDLY-RELATED"/>
    <property type="match status" value="1"/>
</dbReference>
<gene>
    <name evidence="4" type="ORF">CPELLU_LOCUS16290</name>
</gene>
<comment type="caution">
    <text evidence="4">The sequence shown here is derived from an EMBL/GenBank/DDBJ whole genome shotgun (WGS) entry which is preliminary data.</text>
</comment>
<feature type="repeat" description="TPR" evidence="3">
    <location>
        <begin position="27"/>
        <end position="60"/>
    </location>
</feature>
<proteinExistence type="predicted"/>
<evidence type="ECO:0000256" key="3">
    <source>
        <dbReference type="PROSITE-ProRule" id="PRU00339"/>
    </source>
</evidence>
<evidence type="ECO:0000256" key="2">
    <source>
        <dbReference type="ARBA" id="ARBA00022803"/>
    </source>
</evidence>
<sequence length="136" mass="15720">MNSTEQKSREIDEIILNQVLELEPNNLNAINICGKIYLKLNKYQEAFVDLNKGLKVEPNKNDPNNVRLLLIRRLIFMILVQNQESLDDFTSALGIKQTNLGIHLNKALEVSPDDRITLARRADAYRVLERQCFVRN</sequence>
<protein>
    <submittedName>
        <fullName evidence="4">22033_t:CDS:1</fullName>
    </submittedName>
</protein>
<dbReference type="InterPro" id="IPR050498">
    <property type="entry name" value="Ycf3"/>
</dbReference>
<name>A0A9N9JGB4_9GLOM</name>
<evidence type="ECO:0000313" key="5">
    <source>
        <dbReference type="Proteomes" id="UP000789759"/>
    </source>
</evidence>
<dbReference type="InterPro" id="IPR011990">
    <property type="entry name" value="TPR-like_helical_dom_sf"/>
</dbReference>
<dbReference type="PROSITE" id="PS50005">
    <property type="entry name" value="TPR"/>
    <property type="match status" value="1"/>
</dbReference>
<evidence type="ECO:0000313" key="4">
    <source>
        <dbReference type="EMBL" id="CAG8779217.1"/>
    </source>
</evidence>
<organism evidence="4 5">
    <name type="scientific">Cetraspora pellucida</name>
    <dbReference type="NCBI Taxonomy" id="1433469"/>
    <lineage>
        <taxon>Eukaryota</taxon>
        <taxon>Fungi</taxon>
        <taxon>Fungi incertae sedis</taxon>
        <taxon>Mucoromycota</taxon>
        <taxon>Glomeromycotina</taxon>
        <taxon>Glomeromycetes</taxon>
        <taxon>Diversisporales</taxon>
        <taxon>Gigasporaceae</taxon>
        <taxon>Cetraspora</taxon>
    </lineage>
</organism>
<dbReference type="Gene3D" id="1.25.40.10">
    <property type="entry name" value="Tetratricopeptide repeat domain"/>
    <property type="match status" value="1"/>
</dbReference>
<dbReference type="Proteomes" id="UP000789759">
    <property type="component" value="Unassembled WGS sequence"/>
</dbReference>
<accession>A0A9N9JGB4</accession>
<reference evidence="4" key="1">
    <citation type="submission" date="2021-06" db="EMBL/GenBank/DDBJ databases">
        <authorList>
            <person name="Kallberg Y."/>
            <person name="Tangrot J."/>
            <person name="Rosling A."/>
        </authorList>
    </citation>
    <scope>NUCLEOTIDE SEQUENCE</scope>
    <source>
        <strain evidence="4">FL966</strain>
    </source>
</reference>
<keyword evidence="5" id="KW-1185">Reference proteome</keyword>
<dbReference type="InterPro" id="IPR019734">
    <property type="entry name" value="TPR_rpt"/>
</dbReference>
<keyword evidence="2 3" id="KW-0802">TPR repeat</keyword>
<dbReference type="EMBL" id="CAJVQA010023645">
    <property type="protein sequence ID" value="CAG8779217.1"/>
    <property type="molecule type" value="Genomic_DNA"/>
</dbReference>
<dbReference type="SUPFAM" id="SSF48452">
    <property type="entry name" value="TPR-like"/>
    <property type="match status" value="1"/>
</dbReference>
<evidence type="ECO:0000256" key="1">
    <source>
        <dbReference type="ARBA" id="ARBA00022737"/>
    </source>
</evidence>
<keyword evidence="1" id="KW-0677">Repeat</keyword>